<dbReference type="PIRSF" id="PIRSF005917">
    <property type="entry name" value="MTase_YraL"/>
    <property type="match status" value="1"/>
</dbReference>
<comment type="catalytic activity">
    <reaction evidence="6">
        <text>cytidine(1402) in 16S rRNA + S-adenosyl-L-methionine = 2'-O-methylcytidine(1402) in 16S rRNA + S-adenosyl-L-homocysteine + H(+)</text>
        <dbReference type="Rhea" id="RHEA:42924"/>
        <dbReference type="Rhea" id="RHEA-COMP:10285"/>
        <dbReference type="Rhea" id="RHEA-COMP:10286"/>
        <dbReference type="ChEBI" id="CHEBI:15378"/>
        <dbReference type="ChEBI" id="CHEBI:57856"/>
        <dbReference type="ChEBI" id="CHEBI:59789"/>
        <dbReference type="ChEBI" id="CHEBI:74495"/>
        <dbReference type="ChEBI" id="CHEBI:82748"/>
        <dbReference type="EC" id="2.1.1.198"/>
    </reaction>
</comment>
<dbReference type="PROSITE" id="PS01296">
    <property type="entry name" value="RSMI"/>
    <property type="match status" value="1"/>
</dbReference>
<comment type="function">
    <text evidence="6">Catalyzes the 2'-O-methylation of the ribose of cytidine 1402 (C1402) in 16S rRNA.</text>
</comment>
<feature type="domain" description="RsmI HTH" evidence="8">
    <location>
        <begin position="246"/>
        <end position="290"/>
    </location>
</feature>
<sequence>MCAMLLHVEHNNYVQAPGTILLAATPIGQTDDASTRLVRAIEQANVIAAEDTRRLRGLCSRLGIEPGGRVLALHEHNEDHKAQALVDTAAAGQRVLLVSDAGMPTVSDPGYRVVQTAIAAGVRVSALPGPSAVLTALAVSGLPTDRFCFEGFLPRKGKERKHAIAQLVTEERTTIFFESPRRLHTTLVDLAAVCGKDRQAVVCRELTKTHEEILRGTLQELARATAGEVLGEITIVMAGAAPQVADPQDHVQAVLALTQEGMRLKDAAAQVARATGLRKNELYDAALAAK</sequence>
<dbReference type="EC" id="2.1.1.198" evidence="6"/>
<keyword evidence="10" id="KW-1185">Reference proteome</keyword>
<comment type="subcellular location">
    <subcellularLocation>
        <location evidence="6">Cytoplasm</location>
    </subcellularLocation>
</comment>
<evidence type="ECO:0000259" key="7">
    <source>
        <dbReference type="Pfam" id="PF00590"/>
    </source>
</evidence>
<comment type="caution">
    <text evidence="9">The sequence shown here is derived from an EMBL/GenBank/DDBJ whole genome shotgun (WGS) entry which is preliminary data.</text>
</comment>
<keyword evidence="4 6" id="KW-0808">Transferase</keyword>
<gene>
    <name evidence="6 9" type="primary">rsmI</name>
    <name evidence="9" type="ORF">QS713_07380</name>
</gene>
<evidence type="ECO:0000313" key="9">
    <source>
        <dbReference type="EMBL" id="MDT3767880.1"/>
    </source>
</evidence>
<dbReference type="Pfam" id="PF23016">
    <property type="entry name" value="RsmI_C"/>
    <property type="match status" value="1"/>
</dbReference>
<dbReference type="Pfam" id="PF00590">
    <property type="entry name" value="TP_methylase"/>
    <property type="match status" value="1"/>
</dbReference>
<reference evidence="9 10" key="1">
    <citation type="submission" date="2023-06" db="EMBL/GenBank/DDBJ databases">
        <title>Draft genome sequence of Gleimia hominis type strain CCUG 57540T.</title>
        <authorList>
            <person name="Salva-Serra F."/>
            <person name="Cardew S."/>
            <person name="Jensie Markopoulos S."/>
            <person name="Ohlen M."/>
            <person name="Inganas E."/>
            <person name="Svensson-Stadler L."/>
            <person name="Moore E.R.B."/>
        </authorList>
    </citation>
    <scope>NUCLEOTIDE SEQUENCE [LARGE SCALE GENOMIC DNA]</scope>
    <source>
        <strain evidence="9 10">CCUG 57540</strain>
    </source>
</reference>
<dbReference type="PANTHER" id="PTHR46111:SF1">
    <property type="entry name" value="RIBOSOMAL RNA SMALL SUBUNIT METHYLTRANSFERASE I"/>
    <property type="match status" value="1"/>
</dbReference>
<dbReference type="Proteomes" id="UP001247542">
    <property type="component" value="Unassembled WGS sequence"/>
</dbReference>
<dbReference type="GO" id="GO:0008168">
    <property type="term" value="F:methyltransferase activity"/>
    <property type="evidence" value="ECO:0007669"/>
    <property type="project" value="UniProtKB-KW"/>
</dbReference>
<keyword evidence="2 6" id="KW-0698">rRNA processing</keyword>
<dbReference type="Gene3D" id="3.40.1010.10">
    <property type="entry name" value="Cobalt-precorrin-4 Transmethylase, Domain 1"/>
    <property type="match status" value="1"/>
</dbReference>
<dbReference type="NCBIfam" id="TIGR00096">
    <property type="entry name" value="16S rRNA (cytidine(1402)-2'-O)-methyltransferase"/>
    <property type="match status" value="1"/>
</dbReference>
<name>A0ABU3IBX8_9ACTO</name>
<evidence type="ECO:0000256" key="2">
    <source>
        <dbReference type="ARBA" id="ARBA00022552"/>
    </source>
</evidence>
<protein>
    <recommendedName>
        <fullName evidence="6">Ribosomal RNA small subunit methyltransferase I</fullName>
        <ecNumber evidence="6">2.1.1.198</ecNumber>
    </recommendedName>
    <alternativeName>
        <fullName evidence="6">16S rRNA 2'-O-ribose C1402 methyltransferase</fullName>
    </alternativeName>
    <alternativeName>
        <fullName evidence="6">rRNA (cytidine-2'-O-)-methyltransferase RsmI</fullName>
    </alternativeName>
</protein>
<dbReference type="CDD" id="cd11648">
    <property type="entry name" value="RsmI"/>
    <property type="match status" value="1"/>
</dbReference>
<dbReference type="InterPro" id="IPR008189">
    <property type="entry name" value="rRNA_ssu_MeTfrase_I"/>
</dbReference>
<evidence type="ECO:0000313" key="10">
    <source>
        <dbReference type="Proteomes" id="UP001247542"/>
    </source>
</evidence>
<dbReference type="InterPro" id="IPR053910">
    <property type="entry name" value="RsmI_HTH"/>
</dbReference>
<dbReference type="EMBL" id="JASXSX010000002">
    <property type="protein sequence ID" value="MDT3767880.1"/>
    <property type="molecule type" value="Genomic_DNA"/>
</dbReference>
<dbReference type="InterPro" id="IPR014776">
    <property type="entry name" value="4pyrrole_Mease_sub2"/>
</dbReference>
<dbReference type="Gene3D" id="3.30.950.10">
    <property type="entry name" value="Methyltransferase, Cobalt-precorrin-4 Transmethylase, Domain 2"/>
    <property type="match status" value="1"/>
</dbReference>
<evidence type="ECO:0000256" key="4">
    <source>
        <dbReference type="ARBA" id="ARBA00022679"/>
    </source>
</evidence>
<feature type="domain" description="Tetrapyrrole methylase" evidence="7">
    <location>
        <begin position="20"/>
        <end position="222"/>
    </location>
</feature>
<evidence type="ECO:0000256" key="5">
    <source>
        <dbReference type="ARBA" id="ARBA00022691"/>
    </source>
</evidence>
<dbReference type="InterPro" id="IPR035996">
    <property type="entry name" value="4pyrrol_Methylase_sf"/>
</dbReference>
<keyword evidence="1 6" id="KW-0963">Cytoplasm</keyword>
<evidence type="ECO:0000259" key="8">
    <source>
        <dbReference type="Pfam" id="PF23016"/>
    </source>
</evidence>
<keyword evidence="3 6" id="KW-0489">Methyltransferase</keyword>
<proteinExistence type="inferred from homology"/>
<dbReference type="SUPFAM" id="SSF53790">
    <property type="entry name" value="Tetrapyrrole methylase"/>
    <property type="match status" value="1"/>
</dbReference>
<dbReference type="GO" id="GO:0032259">
    <property type="term" value="P:methylation"/>
    <property type="evidence" value="ECO:0007669"/>
    <property type="project" value="UniProtKB-KW"/>
</dbReference>
<comment type="similarity">
    <text evidence="6">Belongs to the methyltransferase superfamily. RsmI family.</text>
</comment>
<dbReference type="InterPro" id="IPR000878">
    <property type="entry name" value="4pyrrol_Mease"/>
</dbReference>
<dbReference type="HAMAP" id="MF_01877">
    <property type="entry name" value="16SrRNA_methyltr_I"/>
    <property type="match status" value="1"/>
</dbReference>
<dbReference type="InterPro" id="IPR014777">
    <property type="entry name" value="4pyrrole_Mease_sub1"/>
</dbReference>
<evidence type="ECO:0000256" key="3">
    <source>
        <dbReference type="ARBA" id="ARBA00022603"/>
    </source>
</evidence>
<accession>A0ABU3IBX8</accession>
<keyword evidence="5 6" id="KW-0949">S-adenosyl-L-methionine</keyword>
<evidence type="ECO:0000256" key="1">
    <source>
        <dbReference type="ARBA" id="ARBA00022490"/>
    </source>
</evidence>
<evidence type="ECO:0000256" key="6">
    <source>
        <dbReference type="HAMAP-Rule" id="MF_01877"/>
    </source>
</evidence>
<organism evidence="9 10">
    <name type="scientific">Gleimia hominis</name>
    <dbReference type="NCBI Taxonomy" id="595468"/>
    <lineage>
        <taxon>Bacteria</taxon>
        <taxon>Bacillati</taxon>
        <taxon>Actinomycetota</taxon>
        <taxon>Actinomycetes</taxon>
        <taxon>Actinomycetales</taxon>
        <taxon>Actinomycetaceae</taxon>
        <taxon>Gleimia</taxon>
    </lineage>
</organism>
<dbReference type="RefSeq" id="WP_313274023.1">
    <property type="nucleotide sequence ID" value="NZ_JASXSX010000002.1"/>
</dbReference>
<dbReference type="PANTHER" id="PTHR46111">
    <property type="entry name" value="RIBOSOMAL RNA SMALL SUBUNIT METHYLTRANSFERASE I"/>
    <property type="match status" value="1"/>
</dbReference>
<dbReference type="InterPro" id="IPR018063">
    <property type="entry name" value="SAM_MeTrfase_RsmI_CS"/>
</dbReference>